<name>A0A0A2VYA6_BEABA</name>
<comment type="caution">
    <text evidence="1">The sequence shown here is derived from an EMBL/GenBank/DDBJ whole genome shotgun (WGS) entry which is preliminary data.</text>
</comment>
<evidence type="ECO:0000313" key="2">
    <source>
        <dbReference type="Proteomes" id="UP000030106"/>
    </source>
</evidence>
<proteinExistence type="predicted"/>
<dbReference type="EMBL" id="ANFO01000239">
    <property type="protein sequence ID" value="KGQ11140.1"/>
    <property type="molecule type" value="Genomic_DNA"/>
</dbReference>
<evidence type="ECO:0000313" key="1">
    <source>
        <dbReference type="EMBL" id="KGQ11140.1"/>
    </source>
</evidence>
<dbReference type="HOGENOM" id="CLU_963063_0_0_1"/>
<accession>A0A0A2VYA6</accession>
<gene>
    <name evidence="1" type="ORF">BBAD15_g3153</name>
</gene>
<reference evidence="1 2" key="1">
    <citation type="submission" date="2012-10" db="EMBL/GenBank/DDBJ databases">
        <title>Genome sequencing and analysis of entomopathogenic fungi Beauveria bassiana D1-5.</title>
        <authorList>
            <person name="Li Q."/>
            <person name="Wang L."/>
            <person name="Zhang Z."/>
            <person name="Wang Q."/>
            <person name="Ren J."/>
            <person name="Wang M."/>
            <person name="Xu W."/>
            <person name="Wang J."/>
            <person name="Lu Y."/>
            <person name="Du Q."/>
            <person name="Sun Z."/>
        </authorList>
    </citation>
    <scope>NUCLEOTIDE SEQUENCE [LARGE SCALE GENOMIC DNA]</scope>
    <source>
        <strain evidence="1 2">D1-5</strain>
    </source>
</reference>
<protein>
    <submittedName>
        <fullName evidence="1">Uncharacterized protein</fullName>
    </submittedName>
</protein>
<organism evidence="1 2">
    <name type="scientific">Beauveria bassiana D1-5</name>
    <dbReference type="NCBI Taxonomy" id="1245745"/>
    <lineage>
        <taxon>Eukaryota</taxon>
        <taxon>Fungi</taxon>
        <taxon>Dikarya</taxon>
        <taxon>Ascomycota</taxon>
        <taxon>Pezizomycotina</taxon>
        <taxon>Sordariomycetes</taxon>
        <taxon>Hypocreomycetidae</taxon>
        <taxon>Hypocreales</taxon>
        <taxon>Cordycipitaceae</taxon>
        <taxon>Beauveria</taxon>
    </lineage>
</organism>
<dbReference type="AlphaFoldDB" id="A0A0A2VYA6"/>
<sequence length="289" mass="31983">MESGWPRVYPGPGLCRGIQRDLPFFGIKESNAHAFGHAWPLAHRKYRRIFTVCNAHKRHANVPANVGITVLKVECERHRVAVFAWSMEAIAADPAHFNRHLTVTRLYAAGFGNDRALEAHIASRQHHMRRVRVSGTGSRRTQRDVAGLQRNNIGAIIQRGFGAESCPIQCQRGAGVVEDLNPHISCATRRSPLNSKRIGFAGHGNARERNRSFGGNGGIAIIQLNVETYRRAGVAFRSQSGRTYLAQLNGLIYRPCINGAGRVNNFTFEMNGAAVNRNGICRSRAQREG</sequence>
<dbReference type="Proteomes" id="UP000030106">
    <property type="component" value="Unassembled WGS sequence"/>
</dbReference>